<accession>X1HDA2</accession>
<sequence>MKDKESKIYKKEEKNTERTLDLEKRLAEEGINLEDLINTALEMYIPHAKLGTKGGSSQKAKE</sequence>
<evidence type="ECO:0000313" key="1">
    <source>
        <dbReference type="EMBL" id="GAH68161.1"/>
    </source>
</evidence>
<name>X1HDA2_9ZZZZ</name>
<comment type="caution">
    <text evidence="1">The sequence shown here is derived from an EMBL/GenBank/DDBJ whole genome shotgun (WGS) entry which is preliminary data.</text>
</comment>
<organism evidence="1">
    <name type="scientific">marine sediment metagenome</name>
    <dbReference type="NCBI Taxonomy" id="412755"/>
    <lineage>
        <taxon>unclassified sequences</taxon>
        <taxon>metagenomes</taxon>
        <taxon>ecological metagenomes</taxon>
    </lineage>
</organism>
<reference evidence="1" key="1">
    <citation type="journal article" date="2014" name="Front. Microbiol.">
        <title>High frequency of phylogenetically diverse reductive dehalogenase-homologous genes in deep subseafloor sedimentary metagenomes.</title>
        <authorList>
            <person name="Kawai M."/>
            <person name="Futagami T."/>
            <person name="Toyoda A."/>
            <person name="Takaki Y."/>
            <person name="Nishi S."/>
            <person name="Hori S."/>
            <person name="Arai W."/>
            <person name="Tsubouchi T."/>
            <person name="Morono Y."/>
            <person name="Uchiyama I."/>
            <person name="Ito T."/>
            <person name="Fujiyama A."/>
            <person name="Inagaki F."/>
            <person name="Takami H."/>
        </authorList>
    </citation>
    <scope>NUCLEOTIDE SEQUENCE</scope>
    <source>
        <strain evidence="1">Expedition CK06-06</strain>
    </source>
</reference>
<dbReference type="AlphaFoldDB" id="X1HDA2"/>
<gene>
    <name evidence="1" type="ORF">S03H2_45083</name>
</gene>
<protein>
    <submittedName>
        <fullName evidence="1">Uncharacterized protein</fullName>
    </submittedName>
</protein>
<feature type="non-terminal residue" evidence="1">
    <location>
        <position position="62"/>
    </location>
</feature>
<proteinExistence type="predicted"/>
<dbReference type="EMBL" id="BARU01028222">
    <property type="protein sequence ID" value="GAH68161.1"/>
    <property type="molecule type" value="Genomic_DNA"/>
</dbReference>